<dbReference type="Proteomes" id="UP001066276">
    <property type="component" value="Chromosome 10"/>
</dbReference>
<reference evidence="2" key="1">
    <citation type="journal article" date="2022" name="bioRxiv">
        <title>Sequencing and chromosome-scale assembly of the giantPleurodeles waltlgenome.</title>
        <authorList>
            <person name="Brown T."/>
            <person name="Elewa A."/>
            <person name="Iarovenko S."/>
            <person name="Subramanian E."/>
            <person name="Araus A.J."/>
            <person name="Petzold A."/>
            <person name="Susuki M."/>
            <person name="Suzuki K.-i.T."/>
            <person name="Hayashi T."/>
            <person name="Toyoda A."/>
            <person name="Oliveira C."/>
            <person name="Osipova E."/>
            <person name="Leigh N.D."/>
            <person name="Simon A."/>
            <person name="Yun M.H."/>
        </authorList>
    </citation>
    <scope>NUCLEOTIDE SEQUENCE</scope>
    <source>
        <strain evidence="2">20211129_DDA</strain>
        <tissue evidence="2">Liver</tissue>
    </source>
</reference>
<evidence type="ECO:0000256" key="1">
    <source>
        <dbReference type="SAM" id="MobiDB-lite"/>
    </source>
</evidence>
<dbReference type="AlphaFoldDB" id="A0AAV7M9I1"/>
<evidence type="ECO:0000313" key="2">
    <source>
        <dbReference type="EMBL" id="KAJ1100416.1"/>
    </source>
</evidence>
<accession>A0AAV7M9I1</accession>
<keyword evidence="3" id="KW-1185">Reference proteome</keyword>
<evidence type="ECO:0000313" key="3">
    <source>
        <dbReference type="Proteomes" id="UP001066276"/>
    </source>
</evidence>
<comment type="caution">
    <text evidence="2">The sequence shown here is derived from an EMBL/GenBank/DDBJ whole genome shotgun (WGS) entry which is preliminary data.</text>
</comment>
<feature type="compositionally biased region" description="Basic and acidic residues" evidence="1">
    <location>
        <begin position="91"/>
        <end position="111"/>
    </location>
</feature>
<dbReference type="EMBL" id="JANPWB010000014">
    <property type="protein sequence ID" value="KAJ1100416.1"/>
    <property type="molecule type" value="Genomic_DNA"/>
</dbReference>
<proteinExistence type="predicted"/>
<feature type="compositionally biased region" description="Basic and acidic residues" evidence="1">
    <location>
        <begin position="15"/>
        <end position="25"/>
    </location>
</feature>
<gene>
    <name evidence="2" type="ORF">NDU88_005502</name>
</gene>
<sequence length="111" mass="12486">MTGTCSAGVRPPCKRRAEWERRDRGPQQALKPWPQVRRHPARSGASPSGARGGETRSPIYLNFGGDRPRSPEPTSSRDAAHPSLLPGWWALERESEPEQRRGPTHAEARRW</sequence>
<organism evidence="2 3">
    <name type="scientific">Pleurodeles waltl</name>
    <name type="common">Iberian ribbed newt</name>
    <dbReference type="NCBI Taxonomy" id="8319"/>
    <lineage>
        <taxon>Eukaryota</taxon>
        <taxon>Metazoa</taxon>
        <taxon>Chordata</taxon>
        <taxon>Craniata</taxon>
        <taxon>Vertebrata</taxon>
        <taxon>Euteleostomi</taxon>
        <taxon>Amphibia</taxon>
        <taxon>Batrachia</taxon>
        <taxon>Caudata</taxon>
        <taxon>Salamandroidea</taxon>
        <taxon>Salamandridae</taxon>
        <taxon>Pleurodelinae</taxon>
        <taxon>Pleurodeles</taxon>
    </lineage>
</organism>
<protein>
    <submittedName>
        <fullName evidence="2">Uncharacterized protein</fullName>
    </submittedName>
</protein>
<name>A0AAV7M9I1_PLEWA</name>
<feature type="region of interest" description="Disordered" evidence="1">
    <location>
        <begin position="1"/>
        <end position="111"/>
    </location>
</feature>